<keyword evidence="4" id="KW-1185">Reference proteome</keyword>
<feature type="compositionally biased region" description="Basic residues" evidence="1">
    <location>
        <begin position="74"/>
        <end position="83"/>
    </location>
</feature>
<dbReference type="InterPro" id="IPR024638">
    <property type="entry name" value="Ctk3_N"/>
</dbReference>
<dbReference type="InParanoid" id="A0A1Y2LX55"/>
<dbReference type="Proteomes" id="UP000193240">
    <property type="component" value="Unassembled WGS sequence"/>
</dbReference>
<dbReference type="GO" id="GO:0032786">
    <property type="term" value="P:positive regulation of DNA-templated transcription, elongation"/>
    <property type="evidence" value="ECO:0007669"/>
    <property type="project" value="InterPro"/>
</dbReference>
<accession>A0A1Y2LX55</accession>
<proteinExistence type="predicted"/>
<feature type="domain" description="CID" evidence="2">
    <location>
        <begin position="89"/>
        <end position="229"/>
    </location>
</feature>
<evidence type="ECO:0000313" key="3">
    <source>
        <dbReference type="EMBL" id="OSS48159.1"/>
    </source>
</evidence>
<dbReference type="Pfam" id="PF12350">
    <property type="entry name" value="CTK3_C"/>
    <property type="match status" value="1"/>
</dbReference>
<dbReference type="InterPro" id="IPR008942">
    <property type="entry name" value="ENTH_VHS"/>
</dbReference>
<sequence length="315" mass="36132">MRVRQRLRQPCGRNSTIPELNPALRNSRPHRSSQHTRSCGTRRPPERRQQGKEYPPVPRKPERKPRQAWQGKARQGKARHSHAPRNMADPFEVRQRFTGLLSHLSASHTSIQKAAVYALKNRDMDEDLHSCILEQLERTNMNTRANIMFFIESLCEMAVKDGGPTTGEGTAMGFVRMLQRDILPVVESVVGEEGANVRVVRKVLHTLQKIDILLPETVSELEVVLRTREPENPFDASPANITSSKNAKLDKRQIEHRIEEDRERHKRLRESIWAVPGEGEEEMHKLWDEASDIGEDDYIIGKEDKEERDQAIALG</sequence>
<dbReference type="GO" id="GO:0045943">
    <property type="term" value="P:positive regulation of transcription by RNA polymerase I"/>
    <property type="evidence" value="ECO:0007669"/>
    <property type="project" value="TreeGrafter"/>
</dbReference>
<feature type="region of interest" description="Disordered" evidence="1">
    <location>
        <begin position="234"/>
        <end position="253"/>
    </location>
</feature>
<dbReference type="InterPro" id="IPR006569">
    <property type="entry name" value="CID_dom"/>
</dbReference>
<dbReference type="OMA" id="DMGEDLH"/>
<dbReference type="FunFam" id="1.25.40.90:FF:000032">
    <property type="entry name" value="CTD kinase subunit gamma"/>
    <property type="match status" value="1"/>
</dbReference>
<evidence type="ECO:0000259" key="2">
    <source>
        <dbReference type="PROSITE" id="PS51391"/>
    </source>
</evidence>
<reference evidence="3 4" key="1">
    <citation type="journal article" date="2017" name="Genome Announc.">
        <title>Genome sequence of the saprophytic ascomycete Epicoccum nigrum ICMP 19927 strain isolated from New Zealand.</title>
        <authorList>
            <person name="Fokin M."/>
            <person name="Fleetwood D."/>
            <person name="Weir B.S."/>
            <person name="Villas-Boas S.G."/>
        </authorList>
    </citation>
    <scope>NUCLEOTIDE SEQUENCE [LARGE SCALE GENOMIC DNA]</scope>
    <source>
        <strain evidence="3 4">ICMP 19927</strain>
    </source>
</reference>
<name>A0A1Y2LX55_EPING</name>
<dbReference type="STRING" id="105696.A0A1Y2LX55"/>
<dbReference type="AlphaFoldDB" id="A0A1Y2LX55"/>
<dbReference type="InterPro" id="IPR042326">
    <property type="entry name" value="Ctk3"/>
</dbReference>
<evidence type="ECO:0000313" key="4">
    <source>
        <dbReference type="Proteomes" id="UP000193240"/>
    </source>
</evidence>
<dbReference type="PROSITE" id="PS51391">
    <property type="entry name" value="CID"/>
    <property type="match status" value="1"/>
</dbReference>
<protein>
    <recommendedName>
        <fullName evidence="2">CID domain-containing protein</fullName>
    </recommendedName>
</protein>
<dbReference type="GO" id="GO:0070692">
    <property type="term" value="C:CTDK-1 complex"/>
    <property type="evidence" value="ECO:0007669"/>
    <property type="project" value="InterPro"/>
</dbReference>
<dbReference type="PANTHER" id="PTHR28291">
    <property type="entry name" value="CTD KINASE SUBUNIT GAMMA"/>
    <property type="match status" value="1"/>
</dbReference>
<dbReference type="PANTHER" id="PTHR28291:SF1">
    <property type="entry name" value="CTD KINASE SUBUNIT GAMMA"/>
    <property type="match status" value="1"/>
</dbReference>
<dbReference type="Gene3D" id="1.25.40.90">
    <property type="match status" value="1"/>
</dbReference>
<dbReference type="Pfam" id="PF12243">
    <property type="entry name" value="CTK3"/>
    <property type="match status" value="1"/>
</dbReference>
<gene>
    <name evidence="3" type="ORF">B5807_07808</name>
</gene>
<evidence type="ECO:0000256" key="1">
    <source>
        <dbReference type="SAM" id="MobiDB-lite"/>
    </source>
</evidence>
<dbReference type="EMBL" id="KZ107846">
    <property type="protein sequence ID" value="OSS48159.1"/>
    <property type="molecule type" value="Genomic_DNA"/>
</dbReference>
<dbReference type="InterPro" id="IPR024637">
    <property type="entry name" value="Ctk3_C"/>
</dbReference>
<organism evidence="3 4">
    <name type="scientific">Epicoccum nigrum</name>
    <name type="common">Soil fungus</name>
    <name type="synonym">Epicoccum purpurascens</name>
    <dbReference type="NCBI Taxonomy" id="105696"/>
    <lineage>
        <taxon>Eukaryota</taxon>
        <taxon>Fungi</taxon>
        <taxon>Dikarya</taxon>
        <taxon>Ascomycota</taxon>
        <taxon>Pezizomycotina</taxon>
        <taxon>Dothideomycetes</taxon>
        <taxon>Pleosporomycetidae</taxon>
        <taxon>Pleosporales</taxon>
        <taxon>Pleosporineae</taxon>
        <taxon>Didymellaceae</taxon>
        <taxon>Epicoccum</taxon>
    </lineage>
</organism>
<feature type="region of interest" description="Disordered" evidence="1">
    <location>
        <begin position="1"/>
        <end position="90"/>
    </location>
</feature>